<keyword evidence="2" id="KW-0808">Transferase</keyword>
<dbReference type="GO" id="GO:0032259">
    <property type="term" value="P:methylation"/>
    <property type="evidence" value="ECO:0007669"/>
    <property type="project" value="UniProtKB-KW"/>
</dbReference>
<organism evidence="2 3">
    <name type="scientific">Methanobrevibacter smithii</name>
    <dbReference type="NCBI Taxonomy" id="2173"/>
    <lineage>
        <taxon>Archaea</taxon>
        <taxon>Methanobacteriati</taxon>
        <taxon>Methanobacteriota</taxon>
        <taxon>Methanomada group</taxon>
        <taxon>Methanobacteria</taxon>
        <taxon>Methanobacteriales</taxon>
        <taxon>Methanobacteriaceae</taxon>
        <taxon>Methanobrevibacter</taxon>
    </lineage>
</organism>
<dbReference type="InterPro" id="IPR025714">
    <property type="entry name" value="Methyltranfer_dom"/>
</dbReference>
<name>A0A2H4U6R9_METSM</name>
<dbReference type="AlphaFoldDB" id="A0A2H4U6R9"/>
<dbReference type="RefSeq" id="WP_100815519.1">
    <property type="nucleotide sequence ID" value="NZ_CAYAUZ010000177.1"/>
</dbReference>
<evidence type="ECO:0000313" key="3">
    <source>
        <dbReference type="Proteomes" id="UP000232133"/>
    </source>
</evidence>
<keyword evidence="2" id="KW-0489">Methyltransferase</keyword>
<protein>
    <submittedName>
        <fullName evidence="2">SAM-dependent methyltransferase</fullName>
    </submittedName>
</protein>
<dbReference type="GO" id="GO:0008757">
    <property type="term" value="F:S-adenosylmethionine-dependent methyltransferase activity"/>
    <property type="evidence" value="ECO:0007669"/>
    <property type="project" value="InterPro"/>
</dbReference>
<dbReference type="PANTHER" id="PTHR42912">
    <property type="entry name" value="METHYLTRANSFERASE"/>
    <property type="match status" value="1"/>
</dbReference>
<dbReference type="InterPro" id="IPR050508">
    <property type="entry name" value="Methyltransf_Superfamily"/>
</dbReference>
<proteinExistence type="predicted"/>
<gene>
    <name evidence="2" type="ORF">BK798_04970</name>
</gene>
<dbReference type="Proteomes" id="UP000232133">
    <property type="component" value="Chromosome"/>
</dbReference>
<dbReference type="SUPFAM" id="SSF53335">
    <property type="entry name" value="S-adenosyl-L-methionine-dependent methyltransferases"/>
    <property type="match status" value="1"/>
</dbReference>
<dbReference type="GeneID" id="35118706"/>
<dbReference type="InterPro" id="IPR029063">
    <property type="entry name" value="SAM-dependent_MTases_sf"/>
</dbReference>
<accession>A0A2H4U6R9</accession>
<evidence type="ECO:0000259" key="1">
    <source>
        <dbReference type="Pfam" id="PF13847"/>
    </source>
</evidence>
<dbReference type="PANTHER" id="PTHR42912:SF93">
    <property type="entry name" value="N6-ADENOSINE-METHYLTRANSFERASE TMT1A"/>
    <property type="match status" value="1"/>
</dbReference>
<feature type="domain" description="Methyltransferase" evidence="1">
    <location>
        <begin position="37"/>
        <end position="159"/>
    </location>
</feature>
<reference evidence="3" key="1">
    <citation type="submission" date="2016-10" db="EMBL/GenBank/DDBJ databases">
        <authorList>
            <person name="Kim B.-C."/>
            <person name="Jeong H."/>
        </authorList>
    </citation>
    <scope>NUCLEOTIDE SEQUENCE [LARGE SCALE GENOMIC DNA]</scope>
    <source>
        <strain evidence="3">KB11</strain>
    </source>
</reference>
<sequence length="243" mass="28472">MDIPLYFYAAFKDMDRLAPGSDKSTLKAIGYIDFNKDSQLTILDIGCGVGASTLLLVDYFKNSTIEAIDLFPHYLKVLDEKIVDNDLDNRVYTCQMDMNDLDYPNCEFDIVFSEVSAYIMGFAKALKSWKRVLKQNGYLVVSELSWIQKPSKESKKFWKTHYSEIDTIENKIALIKDEGYEFIDYFILPKSDFEDYYANLESNLRTLDDNDFKKDFKKEIEVYGNNSDDYSYVYYIMKKEVRQ</sequence>
<dbReference type="EMBL" id="CP017803">
    <property type="protein sequence ID" value="ATZ59816.1"/>
    <property type="molecule type" value="Genomic_DNA"/>
</dbReference>
<dbReference type="CDD" id="cd02440">
    <property type="entry name" value="AdoMet_MTases"/>
    <property type="match status" value="1"/>
</dbReference>
<dbReference type="Gene3D" id="3.40.50.150">
    <property type="entry name" value="Vaccinia Virus protein VP39"/>
    <property type="match status" value="1"/>
</dbReference>
<evidence type="ECO:0000313" key="2">
    <source>
        <dbReference type="EMBL" id="ATZ59816.1"/>
    </source>
</evidence>
<dbReference type="Pfam" id="PF13847">
    <property type="entry name" value="Methyltransf_31"/>
    <property type="match status" value="1"/>
</dbReference>